<protein>
    <submittedName>
        <fullName evidence="2">Uncharacterized protein</fullName>
    </submittedName>
</protein>
<reference evidence="2 3" key="1">
    <citation type="journal article" date="2014" name="BMC Genomics">
        <title>Genome sequencing of four Aureobasidium pullulans varieties: biotechnological potential, stress tolerance, and description of new species.</title>
        <authorList>
            <person name="Gostin Ar C."/>
            <person name="Ohm R.A."/>
            <person name="Kogej T."/>
            <person name="Sonjak S."/>
            <person name="Turk M."/>
            <person name="Zajc J."/>
            <person name="Zalar P."/>
            <person name="Grube M."/>
            <person name="Sun H."/>
            <person name="Han J."/>
            <person name="Sharma A."/>
            <person name="Chiniquy J."/>
            <person name="Ngan C.Y."/>
            <person name="Lipzen A."/>
            <person name="Barry K."/>
            <person name="Grigoriev I.V."/>
            <person name="Gunde-Cimerman N."/>
        </authorList>
    </citation>
    <scope>NUCLEOTIDE SEQUENCE [LARGE SCALE GENOMIC DNA]</scope>
    <source>
        <strain evidence="2 3">EXF-150</strain>
    </source>
</reference>
<dbReference type="Proteomes" id="UP000030706">
    <property type="component" value="Unassembled WGS sequence"/>
</dbReference>
<dbReference type="AlphaFoldDB" id="A0A074X1G9"/>
<evidence type="ECO:0000313" key="2">
    <source>
        <dbReference type="EMBL" id="KEQ79243.1"/>
    </source>
</evidence>
<dbReference type="GeneID" id="40741285"/>
<feature type="chain" id="PRO_5001702003" evidence="1">
    <location>
        <begin position="29"/>
        <end position="136"/>
    </location>
</feature>
<dbReference type="EMBL" id="KL585008">
    <property type="protein sequence ID" value="KEQ79243.1"/>
    <property type="molecule type" value="Genomic_DNA"/>
</dbReference>
<accession>A0A074X1G9</accession>
<evidence type="ECO:0000256" key="1">
    <source>
        <dbReference type="SAM" id="SignalP"/>
    </source>
</evidence>
<sequence>MSSTTTILLSTSHHQLLYLCILLANVSAILDKSRPNPSIKTTKKAYKSTNNIRASHVAKRVSPNGKNEVEEEIGSRCIHIFHFLFSLYDGTHRYVASQSHFVSFCSMPIIGQSEWPAKLKQTQQYLEINQRHIWPV</sequence>
<feature type="signal peptide" evidence="1">
    <location>
        <begin position="1"/>
        <end position="28"/>
    </location>
</feature>
<keyword evidence="3" id="KW-1185">Reference proteome</keyword>
<evidence type="ECO:0000313" key="3">
    <source>
        <dbReference type="Proteomes" id="UP000030706"/>
    </source>
</evidence>
<dbReference type="RefSeq" id="XP_029755430.1">
    <property type="nucleotide sequence ID" value="XM_029898979.1"/>
</dbReference>
<keyword evidence="1" id="KW-0732">Signal</keyword>
<proteinExistence type="predicted"/>
<gene>
    <name evidence="2" type="ORF">M438DRAFT_152507</name>
</gene>
<dbReference type="HOGENOM" id="CLU_1875035_0_0_1"/>
<organism evidence="2 3">
    <name type="scientific">Aureobasidium pullulans EXF-150</name>
    <dbReference type="NCBI Taxonomy" id="1043002"/>
    <lineage>
        <taxon>Eukaryota</taxon>
        <taxon>Fungi</taxon>
        <taxon>Dikarya</taxon>
        <taxon>Ascomycota</taxon>
        <taxon>Pezizomycotina</taxon>
        <taxon>Dothideomycetes</taxon>
        <taxon>Dothideomycetidae</taxon>
        <taxon>Dothideales</taxon>
        <taxon>Saccotheciaceae</taxon>
        <taxon>Aureobasidium</taxon>
    </lineage>
</organism>
<name>A0A074X1G9_AURPU</name>